<evidence type="ECO:0000313" key="1">
    <source>
        <dbReference type="EMBL" id="KAI0038892.1"/>
    </source>
</evidence>
<comment type="caution">
    <text evidence="1">The sequence shown here is derived from an EMBL/GenBank/DDBJ whole genome shotgun (WGS) entry which is preliminary data.</text>
</comment>
<dbReference type="EMBL" id="MU276392">
    <property type="protein sequence ID" value="KAI0038892.1"/>
    <property type="molecule type" value="Genomic_DNA"/>
</dbReference>
<gene>
    <name evidence="1" type="ORF">FA95DRAFT_1128216</name>
</gene>
<keyword evidence="2" id="KW-1185">Reference proteome</keyword>
<name>A0ACB8R4T1_9AGAM</name>
<dbReference type="Proteomes" id="UP000814033">
    <property type="component" value="Unassembled WGS sequence"/>
</dbReference>
<reference evidence="1" key="1">
    <citation type="submission" date="2021-02" db="EMBL/GenBank/DDBJ databases">
        <authorList>
            <consortium name="DOE Joint Genome Institute"/>
            <person name="Ahrendt S."/>
            <person name="Looney B.P."/>
            <person name="Miyauchi S."/>
            <person name="Morin E."/>
            <person name="Drula E."/>
            <person name="Courty P.E."/>
            <person name="Chicoki N."/>
            <person name="Fauchery L."/>
            <person name="Kohler A."/>
            <person name="Kuo A."/>
            <person name="Labutti K."/>
            <person name="Pangilinan J."/>
            <person name="Lipzen A."/>
            <person name="Riley R."/>
            <person name="Andreopoulos W."/>
            <person name="He G."/>
            <person name="Johnson J."/>
            <person name="Barry K.W."/>
            <person name="Grigoriev I.V."/>
            <person name="Nagy L."/>
            <person name="Hibbett D."/>
            <person name="Henrissat B."/>
            <person name="Matheny P.B."/>
            <person name="Labbe J."/>
            <person name="Martin F."/>
        </authorList>
    </citation>
    <scope>NUCLEOTIDE SEQUENCE</scope>
    <source>
        <strain evidence="1">FP105234-sp</strain>
    </source>
</reference>
<protein>
    <submittedName>
        <fullName evidence="1">Uncharacterized protein</fullName>
    </submittedName>
</protein>
<evidence type="ECO:0000313" key="2">
    <source>
        <dbReference type="Proteomes" id="UP000814033"/>
    </source>
</evidence>
<organism evidence="1 2">
    <name type="scientific">Auriscalpium vulgare</name>
    <dbReference type="NCBI Taxonomy" id="40419"/>
    <lineage>
        <taxon>Eukaryota</taxon>
        <taxon>Fungi</taxon>
        <taxon>Dikarya</taxon>
        <taxon>Basidiomycota</taxon>
        <taxon>Agaricomycotina</taxon>
        <taxon>Agaricomycetes</taxon>
        <taxon>Russulales</taxon>
        <taxon>Auriscalpiaceae</taxon>
        <taxon>Auriscalpium</taxon>
    </lineage>
</organism>
<reference evidence="1" key="2">
    <citation type="journal article" date="2022" name="New Phytol.">
        <title>Evolutionary transition to the ectomycorrhizal habit in the genomes of a hyperdiverse lineage of mushroom-forming fungi.</title>
        <authorList>
            <person name="Looney B."/>
            <person name="Miyauchi S."/>
            <person name="Morin E."/>
            <person name="Drula E."/>
            <person name="Courty P.E."/>
            <person name="Kohler A."/>
            <person name="Kuo A."/>
            <person name="LaButti K."/>
            <person name="Pangilinan J."/>
            <person name="Lipzen A."/>
            <person name="Riley R."/>
            <person name="Andreopoulos W."/>
            <person name="He G."/>
            <person name="Johnson J."/>
            <person name="Nolan M."/>
            <person name="Tritt A."/>
            <person name="Barry K.W."/>
            <person name="Grigoriev I.V."/>
            <person name="Nagy L.G."/>
            <person name="Hibbett D."/>
            <person name="Henrissat B."/>
            <person name="Matheny P.B."/>
            <person name="Labbe J."/>
            <person name="Martin F.M."/>
        </authorList>
    </citation>
    <scope>NUCLEOTIDE SEQUENCE</scope>
    <source>
        <strain evidence="1">FP105234-sp</strain>
    </source>
</reference>
<sequence>MDVFPVLANYDSSLHASISTDSDLFGPSAPASFIRERNISAETCGSPAYAQMALVDELHERIADLEWERADDAAYIEDFEDKLERIEAAMEETARVDNVVVASSLTLVGLEREELTKTVCSQKVEIQMLRAELDNAEPGRSVFMQDFLQAMGMVKQAVEELQQMVTEQAQMALEKKQLVEKLAEVAEEVGIARDPMAATKRESETIQSAASNSTSGLLALALSSFHPRLADIELPSNSSLASIACFLPVQDKFPAKTPLAAPDSLRLPSPPIVLVIEASVTSHPSSPSFDSGRPAMPRASLNSLVPSSSDSQLFLRPPPVPEHLATRSPFLKLGHMTTTESTLSALFNAPLPSLPSPSFAASSGSVNLETLKAMERAR</sequence>
<proteinExistence type="predicted"/>
<accession>A0ACB8R4T1</accession>